<gene>
    <name evidence="1" type="ORF">MSP8886_01352</name>
</gene>
<evidence type="ECO:0000313" key="1">
    <source>
        <dbReference type="EMBL" id="SBS28899.1"/>
    </source>
</evidence>
<dbReference type="AlphaFoldDB" id="A0A1A8TAW8"/>
<name>A0A1A8TAW8_9GAMM</name>
<protein>
    <submittedName>
        <fullName evidence="1">Uncharacterized protein</fullName>
    </submittedName>
</protein>
<dbReference type="EMBL" id="FLOB01000002">
    <property type="protein sequence ID" value="SBS28899.1"/>
    <property type="molecule type" value="Genomic_DNA"/>
</dbReference>
<evidence type="ECO:0000313" key="2">
    <source>
        <dbReference type="Proteomes" id="UP000092544"/>
    </source>
</evidence>
<organism evidence="1 2">
    <name type="scientific">Marinomonas spartinae</name>
    <dbReference type="NCBI Taxonomy" id="1792290"/>
    <lineage>
        <taxon>Bacteria</taxon>
        <taxon>Pseudomonadati</taxon>
        <taxon>Pseudomonadota</taxon>
        <taxon>Gammaproteobacteria</taxon>
        <taxon>Oceanospirillales</taxon>
        <taxon>Oceanospirillaceae</taxon>
        <taxon>Marinomonas</taxon>
    </lineage>
</organism>
<dbReference type="RefSeq" id="WP_067013978.1">
    <property type="nucleotide sequence ID" value="NZ_FLOB01000002.1"/>
</dbReference>
<accession>A0A1A8TAW8</accession>
<sequence length="71" mass="8073">MNMYNPLYSGEFIRDVYLEPGHHLAVLFCIQWLIKQASSVVGCALVCSGENALQSFLYGRLTNLLNVLFYK</sequence>
<keyword evidence="2" id="KW-1185">Reference proteome</keyword>
<proteinExistence type="predicted"/>
<reference evidence="1 2" key="1">
    <citation type="submission" date="2016-06" db="EMBL/GenBank/DDBJ databases">
        <authorList>
            <person name="Kjaerup R.B."/>
            <person name="Dalgaard T.S."/>
            <person name="Juul-Madsen H.R."/>
        </authorList>
    </citation>
    <scope>NUCLEOTIDE SEQUENCE [LARGE SCALE GENOMIC DNA]</scope>
    <source>
        <strain evidence="1 2">CECT 8886</strain>
    </source>
</reference>
<dbReference type="Proteomes" id="UP000092544">
    <property type="component" value="Unassembled WGS sequence"/>
</dbReference>
<dbReference type="OrthoDB" id="9793869at2"/>